<feature type="compositionally biased region" description="Basic residues" evidence="1">
    <location>
        <begin position="1"/>
        <end position="12"/>
    </location>
</feature>
<gene>
    <name evidence="2" type="ORF">AVDCRST_MAG27-899</name>
</gene>
<feature type="non-terminal residue" evidence="2">
    <location>
        <position position="309"/>
    </location>
</feature>
<feature type="compositionally biased region" description="Basic residues" evidence="1">
    <location>
        <begin position="273"/>
        <end position="284"/>
    </location>
</feature>
<feature type="compositionally biased region" description="Basic residues" evidence="1">
    <location>
        <begin position="36"/>
        <end position="51"/>
    </location>
</feature>
<feature type="non-terminal residue" evidence="2">
    <location>
        <position position="1"/>
    </location>
</feature>
<feature type="compositionally biased region" description="Basic and acidic residues" evidence="1">
    <location>
        <begin position="13"/>
        <end position="35"/>
    </location>
</feature>
<evidence type="ECO:0000313" key="2">
    <source>
        <dbReference type="EMBL" id="CAA9231551.1"/>
    </source>
</evidence>
<dbReference type="EMBL" id="CADCTD010000043">
    <property type="protein sequence ID" value="CAA9231551.1"/>
    <property type="molecule type" value="Genomic_DNA"/>
</dbReference>
<sequence>GARGHHFGRPRLHRADGHPAHADRFHGRGASDARSARHRPRHGLRRARHRNAAGAGPRHALGPALLGAAGGSAWTALPRGRPEPAALLARALRRFRGGLHHPAACGGRGRLHRRAGRRAGAPARALARRPHRVPGGSALPRSGSDLDPGGAGRDPRRNAAAHAGRLGRSRSARDGIRRGRRQRRRARPRGRHRRRRGTVRGSGARSGRVETVRRAHRADAAGQRPHAAGAGQRGAPPLHPRGHGGDPGADAVDRRRGHAAAVPADTRRDGAGHRRGGARGHSRHHAPDERRRPGGVQQRGARLPEGAAV</sequence>
<name>A0A6J4HRQ6_9PROT</name>
<feature type="compositionally biased region" description="Basic and acidic residues" evidence="1">
    <location>
        <begin position="207"/>
        <end position="219"/>
    </location>
</feature>
<reference evidence="2" key="1">
    <citation type="submission" date="2020-02" db="EMBL/GenBank/DDBJ databases">
        <authorList>
            <person name="Meier V. D."/>
        </authorList>
    </citation>
    <scope>NUCLEOTIDE SEQUENCE</scope>
    <source>
        <strain evidence="2">AVDCRST_MAG27</strain>
    </source>
</reference>
<protein>
    <submittedName>
        <fullName evidence="2">Hydrolase</fullName>
    </submittedName>
</protein>
<organism evidence="2">
    <name type="scientific">uncultured Craurococcus sp</name>
    <dbReference type="NCBI Taxonomy" id="1135998"/>
    <lineage>
        <taxon>Bacteria</taxon>
        <taxon>Pseudomonadati</taxon>
        <taxon>Pseudomonadota</taxon>
        <taxon>Alphaproteobacteria</taxon>
        <taxon>Acetobacterales</taxon>
        <taxon>Acetobacteraceae</taxon>
        <taxon>Craurococcus</taxon>
        <taxon>environmental samples</taxon>
    </lineage>
</organism>
<dbReference type="GO" id="GO:0016787">
    <property type="term" value="F:hydrolase activity"/>
    <property type="evidence" value="ECO:0007669"/>
    <property type="project" value="UniProtKB-KW"/>
</dbReference>
<feature type="compositionally biased region" description="Basic residues" evidence="1">
    <location>
        <begin position="178"/>
        <end position="198"/>
    </location>
</feature>
<keyword evidence="2" id="KW-0378">Hydrolase</keyword>
<evidence type="ECO:0000256" key="1">
    <source>
        <dbReference type="SAM" id="MobiDB-lite"/>
    </source>
</evidence>
<proteinExistence type="predicted"/>
<feature type="region of interest" description="Disordered" evidence="1">
    <location>
        <begin position="1"/>
        <end position="57"/>
    </location>
</feature>
<dbReference type="AlphaFoldDB" id="A0A6J4HRQ6"/>
<feature type="region of interest" description="Disordered" evidence="1">
    <location>
        <begin position="103"/>
        <end position="309"/>
    </location>
</feature>
<accession>A0A6J4HRQ6</accession>